<protein>
    <submittedName>
        <fullName evidence="3">PAP2 superfamily protein</fullName>
    </submittedName>
</protein>
<dbReference type="Pfam" id="PF01569">
    <property type="entry name" value="PAP2"/>
    <property type="match status" value="1"/>
</dbReference>
<organism evidence="3 4">
    <name type="scientific">Luteitalea pratensis</name>
    <dbReference type="NCBI Taxonomy" id="1855912"/>
    <lineage>
        <taxon>Bacteria</taxon>
        <taxon>Pseudomonadati</taxon>
        <taxon>Acidobacteriota</taxon>
        <taxon>Vicinamibacteria</taxon>
        <taxon>Vicinamibacterales</taxon>
        <taxon>Vicinamibacteraceae</taxon>
        <taxon>Luteitalea</taxon>
    </lineage>
</organism>
<name>A0A143PP43_LUTPR</name>
<reference evidence="3 4" key="1">
    <citation type="journal article" date="2016" name="Genome Announc.">
        <title>First Complete Genome Sequence of a Subdivision 6 Acidobacterium Strain.</title>
        <authorList>
            <person name="Huang S."/>
            <person name="Vieira S."/>
            <person name="Bunk B."/>
            <person name="Riedel T."/>
            <person name="Sproer C."/>
            <person name="Overmann J."/>
        </authorList>
    </citation>
    <scope>NUCLEOTIDE SEQUENCE [LARGE SCALE GENOMIC DNA]</scope>
    <source>
        <strain evidence="4">DSM 100886 HEG_-6_39</strain>
    </source>
</reference>
<feature type="chain" id="PRO_5007511755" evidence="1">
    <location>
        <begin position="23"/>
        <end position="416"/>
    </location>
</feature>
<evidence type="ECO:0000259" key="2">
    <source>
        <dbReference type="Pfam" id="PF01569"/>
    </source>
</evidence>
<evidence type="ECO:0000313" key="3">
    <source>
        <dbReference type="EMBL" id="AMY09594.1"/>
    </source>
</evidence>
<reference evidence="4" key="2">
    <citation type="submission" date="2016-04" db="EMBL/GenBank/DDBJ databases">
        <title>First Complete Genome Sequence of a Subdivision 6 Acidobacterium.</title>
        <authorList>
            <person name="Huang S."/>
            <person name="Vieira S."/>
            <person name="Bunk B."/>
            <person name="Riedel T."/>
            <person name="Sproeer C."/>
            <person name="Overmann J."/>
        </authorList>
    </citation>
    <scope>NUCLEOTIDE SEQUENCE [LARGE SCALE GENOMIC DNA]</scope>
    <source>
        <strain evidence="4">DSM 100886 HEG_-6_39</strain>
    </source>
</reference>
<dbReference type="InterPro" id="IPR000326">
    <property type="entry name" value="PAP2/HPO"/>
</dbReference>
<dbReference type="SUPFAM" id="SSF48317">
    <property type="entry name" value="Acid phosphatase/Vanadium-dependent haloperoxidase"/>
    <property type="match status" value="1"/>
</dbReference>
<feature type="domain" description="Phosphatidic acid phosphatase type 2/haloperoxidase" evidence="2">
    <location>
        <begin position="269"/>
        <end position="403"/>
    </location>
</feature>
<keyword evidence="1" id="KW-0732">Signal</keyword>
<dbReference type="OrthoDB" id="103227at2"/>
<dbReference type="STRING" id="1855912.LuPra_02813"/>
<feature type="signal peptide" evidence="1">
    <location>
        <begin position="1"/>
        <end position="22"/>
    </location>
</feature>
<dbReference type="RefSeq" id="WP_110171333.1">
    <property type="nucleotide sequence ID" value="NZ_CP015136.1"/>
</dbReference>
<evidence type="ECO:0000313" key="4">
    <source>
        <dbReference type="Proteomes" id="UP000076079"/>
    </source>
</evidence>
<sequence precursor="true">MANCLRLLIACALVGIPSAAHGDVITDWNTAALNAIRVNRTSPPVASRALAILHASMYDAVNGISRSHEPYLVQSAVPSSASKEAAAAAAGRRVLMTLFSREPHRFDQLYLVTLAGIPDGPHKRAGIAWGEYVAAQILAARDNDGSAAIVPVPEGGAPGAWVAMPLPYLLPQWAFVRPFTMPASDSFRPGGPPALDSARYVADFNEVKTLGAAVGSTRTVDQTLIALFWADGAGTETPPGHWNSIAQVAAGMSGNTLEQDARLFALLNMAMADAAICAWDAKYQYMFWRPITAVRNADDDGNPATASDAAWQSLIATPPFPEYVSGHSAFSGAAATILTRFFASDEVTFSTRSDFLPGVVWQFTSFSAAARQAAESRVYGGIHFRSASEDGLAGGIGIGNWVADFFLQPKGNRSRK</sequence>
<dbReference type="PANTHER" id="PTHR34599">
    <property type="entry name" value="PEROXIDASE-RELATED"/>
    <property type="match status" value="1"/>
</dbReference>
<dbReference type="InterPro" id="IPR052559">
    <property type="entry name" value="V-haloperoxidase"/>
</dbReference>
<accession>A0A143PP43</accession>
<dbReference type="Gene3D" id="1.10.606.20">
    <property type="match status" value="1"/>
</dbReference>
<evidence type="ECO:0000256" key="1">
    <source>
        <dbReference type="SAM" id="SignalP"/>
    </source>
</evidence>
<keyword evidence="4" id="KW-1185">Reference proteome</keyword>
<dbReference type="CDD" id="cd03398">
    <property type="entry name" value="PAP2_haloperoxidase"/>
    <property type="match status" value="1"/>
</dbReference>
<dbReference type="EMBL" id="CP015136">
    <property type="protein sequence ID" value="AMY09594.1"/>
    <property type="molecule type" value="Genomic_DNA"/>
</dbReference>
<dbReference type="InterPro" id="IPR036938">
    <property type="entry name" value="PAP2/HPO_sf"/>
</dbReference>
<proteinExistence type="predicted"/>
<dbReference type="Proteomes" id="UP000076079">
    <property type="component" value="Chromosome"/>
</dbReference>
<dbReference type="PANTHER" id="PTHR34599:SF1">
    <property type="entry name" value="PHOSPHATIDIC ACID PHOSPHATASE TYPE 2_HALOPEROXIDASE DOMAIN-CONTAINING PROTEIN"/>
    <property type="match status" value="1"/>
</dbReference>
<dbReference type="KEGG" id="abac:LuPra_02813"/>
<dbReference type="AlphaFoldDB" id="A0A143PP43"/>
<gene>
    <name evidence="3" type="ORF">LuPra_02813</name>
</gene>